<protein>
    <submittedName>
        <fullName evidence="1">HIT family protein</fullName>
    </submittedName>
</protein>
<organism evidence="1 2">
    <name type="scientific">Sphingobacterium micropteri</name>
    <dbReference type="NCBI Taxonomy" id="2763501"/>
    <lineage>
        <taxon>Bacteria</taxon>
        <taxon>Pseudomonadati</taxon>
        <taxon>Bacteroidota</taxon>
        <taxon>Sphingobacteriia</taxon>
        <taxon>Sphingobacteriales</taxon>
        <taxon>Sphingobacteriaceae</taxon>
        <taxon>Sphingobacterium</taxon>
    </lineage>
</organism>
<sequence length="142" mass="16523">MEDFKQKFDIVNLTIKTIGSWIISLRPVQVTIGSLVLSLDRACHDIGDLTNSESQELGLAFKAIKEVYAKTFSPDKVNYLLLMMVDKQVHFHVIPRYEREVTFKDQHFRDEHWPKPANVLSTSNFGDQLLMELKEYMKEAYV</sequence>
<comment type="caution">
    <text evidence="1">The sequence shown here is derived from an EMBL/GenBank/DDBJ whole genome shotgun (WGS) entry which is preliminary data.</text>
</comment>
<proteinExistence type="predicted"/>
<gene>
    <name evidence="1" type="ORF">H8B06_05300</name>
</gene>
<dbReference type="SUPFAM" id="SSF54197">
    <property type="entry name" value="HIT-like"/>
    <property type="match status" value="1"/>
</dbReference>
<dbReference type="EMBL" id="JACOIK010000003">
    <property type="protein sequence ID" value="MBD1432234.1"/>
    <property type="molecule type" value="Genomic_DNA"/>
</dbReference>
<evidence type="ECO:0000313" key="1">
    <source>
        <dbReference type="EMBL" id="MBD1432234.1"/>
    </source>
</evidence>
<dbReference type="RefSeq" id="WP_190993259.1">
    <property type="nucleotide sequence ID" value="NZ_JACOIK010000003.1"/>
</dbReference>
<keyword evidence="2" id="KW-1185">Reference proteome</keyword>
<evidence type="ECO:0000313" key="2">
    <source>
        <dbReference type="Proteomes" id="UP000602759"/>
    </source>
</evidence>
<accession>A0ABR7YLN5</accession>
<dbReference type="Proteomes" id="UP000602759">
    <property type="component" value="Unassembled WGS sequence"/>
</dbReference>
<reference evidence="1 2" key="1">
    <citation type="submission" date="2020-08" db="EMBL/GenBank/DDBJ databases">
        <title>Sphingobacterium sp. DN00404 isolated from aquaculture water.</title>
        <authorList>
            <person name="Zhang M."/>
        </authorList>
    </citation>
    <scope>NUCLEOTIDE SEQUENCE [LARGE SCALE GENOMIC DNA]</scope>
    <source>
        <strain evidence="1 2">DN00404</strain>
    </source>
</reference>
<dbReference type="Gene3D" id="3.30.428.10">
    <property type="entry name" value="HIT-like"/>
    <property type="match status" value="1"/>
</dbReference>
<dbReference type="InterPro" id="IPR036265">
    <property type="entry name" value="HIT-like_sf"/>
</dbReference>
<name>A0ABR7YLN5_9SPHI</name>